<protein>
    <recommendedName>
        <fullName evidence="5">Transferrin-binding protein B C-lobe/N-lobe beta barrel domain-containing protein</fullName>
    </recommendedName>
</protein>
<organism evidence="3 4">
    <name type="scientific">Neisseria weaveri</name>
    <dbReference type="NCBI Taxonomy" id="28091"/>
    <lineage>
        <taxon>Bacteria</taxon>
        <taxon>Pseudomonadati</taxon>
        <taxon>Pseudomonadota</taxon>
        <taxon>Betaproteobacteria</taxon>
        <taxon>Neisseriales</taxon>
        <taxon>Neisseriaceae</taxon>
        <taxon>Neisseria</taxon>
    </lineage>
</organism>
<keyword evidence="2" id="KW-0732">Signal</keyword>
<feature type="chain" id="PRO_5018998953" description="Transferrin-binding protein B C-lobe/N-lobe beta barrel domain-containing protein" evidence="2">
    <location>
        <begin position="22"/>
        <end position="344"/>
    </location>
</feature>
<feature type="compositionally biased region" description="Basic and acidic residues" evidence="1">
    <location>
        <begin position="34"/>
        <end position="49"/>
    </location>
</feature>
<dbReference type="EMBL" id="LR134533">
    <property type="protein sequence ID" value="VEJ50198.1"/>
    <property type="molecule type" value="Genomic_DNA"/>
</dbReference>
<reference evidence="3 4" key="1">
    <citation type="submission" date="2018-12" db="EMBL/GenBank/DDBJ databases">
        <authorList>
            <consortium name="Pathogen Informatics"/>
        </authorList>
    </citation>
    <scope>NUCLEOTIDE SEQUENCE [LARGE SCALE GENOMIC DNA]</scope>
    <source>
        <strain evidence="3 4">NCTC12742</strain>
    </source>
</reference>
<dbReference type="Gene3D" id="2.40.160.90">
    <property type="match status" value="1"/>
</dbReference>
<accession>A0A448VKC2</accession>
<dbReference type="OrthoDB" id="8603479at2"/>
<dbReference type="AlphaFoldDB" id="A0A448VKC2"/>
<feature type="compositionally biased region" description="Polar residues" evidence="1">
    <location>
        <begin position="52"/>
        <end position="61"/>
    </location>
</feature>
<evidence type="ECO:0000256" key="1">
    <source>
        <dbReference type="SAM" id="MobiDB-lite"/>
    </source>
</evidence>
<dbReference type="RefSeq" id="WP_004282860.1">
    <property type="nucleotide sequence ID" value="NZ_CAUJRG010000004.1"/>
</dbReference>
<sequence>MNKKMLLNSTLTLLSILGLSACGSGGGKAPEALPSKHEPHVNDGAKADNGKATVSPSSEASVNVPKAEEKKDNQAQAPKLVVPMAELESSKPALEKPKVAAPEAPTLPKFTDEQALKQLSFHDVSNGVFGGGLINLALSGQDKKINLQVLEPYYLVNEKVETLRDQAGNLVGYYGYVRVSEQKEDLLREEKRTDLRGLYIHDVVDGLQKQPVGVGQIAYKGKMLYEYAEQPNLLEADVSAIYYADTKRVSMDIHDRAGGKWDLRKDRWSRKHELVGVEDTGAVSGYLFFHDKENNTPKYNGNFTGGFYGENGSVLTGHATFENNKGGWKGVIGAVAEKSNTNKP</sequence>
<dbReference type="PROSITE" id="PS51257">
    <property type="entry name" value="PROKAR_LIPOPROTEIN"/>
    <property type="match status" value="1"/>
</dbReference>
<evidence type="ECO:0008006" key="5">
    <source>
        <dbReference type="Google" id="ProtNLM"/>
    </source>
</evidence>
<feature type="signal peptide" evidence="2">
    <location>
        <begin position="1"/>
        <end position="21"/>
    </location>
</feature>
<proteinExistence type="predicted"/>
<evidence type="ECO:0000313" key="4">
    <source>
        <dbReference type="Proteomes" id="UP000272771"/>
    </source>
</evidence>
<evidence type="ECO:0000313" key="3">
    <source>
        <dbReference type="EMBL" id="VEJ50198.1"/>
    </source>
</evidence>
<name>A0A448VKC2_9NEIS</name>
<dbReference type="Proteomes" id="UP000272771">
    <property type="component" value="Chromosome"/>
</dbReference>
<feature type="region of interest" description="Disordered" evidence="1">
    <location>
        <begin position="24"/>
        <end position="78"/>
    </location>
</feature>
<keyword evidence="4" id="KW-1185">Reference proteome</keyword>
<gene>
    <name evidence="3" type="ORF">NCTC12742_00569</name>
</gene>
<evidence type="ECO:0000256" key="2">
    <source>
        <dbReference type="SAM" id="SignalP"/>
    </source>
</evidence>
<dbReference type="STRING" id="28091.SAMEA3174300_01191"/>